<sequence length="71" mass="8356">MDAFYLYLELVALAILVWLCRDKFKPVVAKPLAETARTRTTVKPLFMFRSRVTHAPLRSRRLRHNRSSLAR</sequence>
<evidence type="ECO:0000313" key="1">
    <source>
        <dbReference type="EMBL" id="SAK69932.1"/>
    </source>
</evidence>
<reference evidence="1" key="1">
    <citation type="submission" date="2016-01" db="EMBL/GenBank/DDBJ databases">
        <authorList>
            <person name="Peeters C."/>
        </authorList>
    </citation>
    <scope>NUCLEOTIDE SEQUENCE [LARGE SCALE GENOMIC DNA]</scope>
    <source>
        <strain evidence="1">LMG 29325</strain>
    </source>
</reference>
<dbReference type="OrthoDB" id="9943612at2"/>
<gene>
    <name evidence="1" type="ORF">AWB82_04159</name>
</gene>
<comment type="caution">
    <text evidence="1">The sequence shown here is derived from an EMBL/GenBank/DDBJ whole genome shotgun (WGS) entry which is preliminary data.</text>
</comment>
<dbReference type="AlphaFoldDB" id="A0A158BIN7"/>
<dbReference type="STRING" id="1777143.AWB82_04159"/>
<accession>A0A158BIN7</accession>
<protein>
    <submittedName>
        <fullName evidence="1">Uncharacterized protein</fullName>
    </submittedName>
</protein>
<dbReference type="Proteomes" id="UP000054596">
    <property type="component" value="Unassembled WGS sequence"/>
</dbReference>
<keyword evidence="2" id="KW-1185">Reference proteome</keyword>
<proteinExistence type="predicted"/>
<dbReference type="RefSeq" id="WP_086970519.1">
    <property type="nucleotide sequence ID" value="NZ_FCOJ02000030.1"/>
</dbReference>
<organism evidence="1 2">
    <name type="scientific">Caballeronia glebae</name>
    <dbReference type="NCBI Taxonomy" id="1777143"/>
    <lineage>
        <taxon>Bacteria</taxon>
        <taxon>Pseudomonadati</taxon>
        <taxon>Pseudomonadota</taxon>
        <taxon>Betaproteobacteria</taxon>
        <taxon>Burkholderiales</taxon>
        <taxon>Burkholderiaceae</taxon>
        <taxon>Caballeronia</taxon>
    </lineage>
</organism>
<evidence type="ECO:0000313" key="2">
    <source>
        <dbReference type="Proteomes" id="UP000054596"/>
    </source>
</evidence>
<dbReference type="EMBL" id="FCOJ02000030">
    <property type="protein sequence ID" value="SAK69932.1"/>
    <property type="molecule type" value="Genomic_DNA"/>
</dbReference>
<name>A0A158BIN7_9BURK</name>